<dbReference type="AlphaFoldDB" id="A0A2N3HLE1"/>
<gene>
    <name evidence="1" type="ORF">CSW08_06800</name>
</gene>
<dbReference type="PROSITE" id="PS51257">
    <property type="entry name" value="PROKAR_LIPOPROTEIN"/>
    <property type="match status" value="1"/>
</dbReference>
<organism evidence="1 2">
    <name type="scientific">Confluentibacter flavum</name>
    <dbReference type="NCBI Taxonomy" id="1909700"/>
    <lineage>
        <taxon>Bacteria</taxon>
        <taxon>Pseudomonadati</taxon>
        <taxon>Bacteroidota</taxon>
        <taxon>Flavobacteriia</taxon>
        <taxon>Flavobacteriales</taxon>
        <taxon>Flavobacteriaceae</taxon>
        <taxon>Confluentibacter</taxon>
    </lineage>
</organism>
<name>A0A2N3HLE1_9FLAO</name>
<dbReference type="EMBL" id="PJEO01000017">
    <property type="protein sequence ID" value="PKQ45767.1"/>
    <property type="molecule type" value="Genomic_DNA"/>
</dbReference>
<comment type="caution">
    <text evidence="1">The sequence shown here is derived from an EMBL/GenBank/DDBJ whole genome shotgun (WGS) entry which is preliminary data.</text>
</comment>
<accession>A0A2N3HLE1</accession>
<evidence type="ECO:0000313" key="2">
    <source>
        <dbReference type="Proteomes" id="UP000233435"/>
    </source>
</evidence>
<evidence type="ECO:0000313" key="1">
    <source>
        <dbReference type="EMBL" id="PKQ45767.1"/>
    </source>
</evidence>
<protein>
    <submittedName>
        <fullName evidence="1">DUF4837 domain-containing protein</fullName>
    </submittedName>
</protein>
<keyword evidence="2" id="KW-1185">Reference proteome</keyword>
<dbReference type="InterPro" id="IPR032286">
    <property type="entry name" value="DUF4837"/>
</dbReference>
<reference evidence="1 2" key="1">
    <citation type="submission" date="2017-12" db="EMBL/GenBank/DDBJ databases">
        <title>Confluentibacter flavum sp. nov., isolated from the saline lake.</title>
        <authorList>
            <person name="Yu L."/>
        </authorList>
    </citation>
    <scope>NUCLEOTIDE SEQUENCE [LARGE SCALE GENOMIC DNA]</scope>
    <source>
        <strain evidence="1 2">3B</strain>
    </source>
</reference>
<proteinExistence type="predicted"/>
<dbReference type="RefSeq" id="WP_106659156.1">
    <property type="nucleotide sequence ID" value="NZ_PJEO01000017.1"/>
</dbReference>
<dbReference type="OrthoDB" id="1115230at2"/>
<dbReference type="Pfam" id="PF16125">
    <property type="entry name" value="DUF4837"/>
    <property type="match status" value="1"/>
</dbReference>
<sequence>MQKVLLVTGILLLVLSCKDGKSSNEKVYLDSTGKINDVSVVMDNDLWSGTIGEALRNMLASPVYGLPQDEPMFNINQIPSQVFSGFVTKNRTVLIIKIDKEASISFDNDVYAKPQRVITISGKNNQDIINQINENAPKIISTFKNIEIFHKQQQIRKVLFNTKSIQEKLKLNLDFTTAYRIAKNEDKFFWIRRDINTGFLNILLYELPYDAIKRNDSIINQIITIRDSIGKKYIEGPVEGSYMTTENAYTPFNTETILDNKPTLETKSMWDVHNAVMAGPFINYAIEDKINNRWVIAEGFAYAPSVEKRDLIFELEAIIRSIKIQ</sequence>
<dbReference type="Proteomes" id="UP000233435">
    <property type="component" value="Unassembled WGS sequence"/>
</dbReference>